<name>A0A7W3N0I9_9ACTN</name>
<protein>
    <submittedName>
        <fullName evidence="2">Uncharacterized protein</fullName>
    </submittedName>
</protein>
<dbReference type="AlphaFoldDB" id="A0A7W3N0I9"/>
<evidence type="ECO:0000313" key="3">
    <source>
        <dbReference type="Proteomes" id="UP000539313"/>
    </source>
</evidence>
<keyword evidence="1" id="KW-0732">Signal</keyword>
<dbReference type="EMBL" id="JACJII010000001">
    <property type="protein sequence ID" value="MBA9005307.1"/>
    <property type="molecule type" value="Genomic_DNA"/>
</dbReference>
<accession>A0A7W3N0I9</accession>
<sequence>MRTAFPRGLAAVVLAAGLTATATPATAAPAATDRHGWALHSAGRLPGSYFSAIASSRPWDAWAAGHQVDGTGRARGVLLHWQGRQWNRVPAAGLPKVSYWHSVATSSPRNVWVYGWSQTRQSMAHFDGRRWREVAMPDDMVTHGFAKLAVAPGATWLASERWAARRVRGGWRSTSFPQGVTVTSIDARSAREVWVAGYRHAPGEPVQPYAARWNGRTFVPVATPDNGLVVRDLYVDRRNNVWLVGQIPQGWEDHRPAVLHWDGRRWRDLGLPDQNQWPEAVSVARDGTVWVTGDPEGFEGPATFWGHDGRRWRTVTAELPRGAFAPRIAGLAPIPGTNRMWAVGGYEVVVGEGSSQSYESFHVYR</sequence>
<feature type="chain" id="PRO_5030634698" evidence="1">
    <location>
        <begin position="28"/>
        <end position="365"/>
    </location>
</feature>
<gene>
    <name evidence="2" type="ORF">HNR21_004189</name>
</gene>
<dbReference type="SUPFAM" id="SSF101898">
    <property type="entry name" value="NHL repeat"/>
    <property type="match status" value="1"/>
</dbReference>
<dbReference type="Proteomes" id="UP000539313">
    <property type="component" value="Unassembled WGS sequence"/>
</dbReference>
<dbReference type="RefSeq" id="WP_182706519.1">
    <property type="nucleotide sequence ID" value="NZ_JACJII010000001.1"/>
</dbReference>
<evidence type="ECO:0000313" key="2">
    <source>
        <dbReference type="EMBL" id="MBA9005307.1"/>
    </source>
</evidence>
<keyword evidence="3" id="KW-1185">Reference proteome</keyword>
<organism evidence="2 3">
    <name type="scientific">Thermomonospora cellulosilytica</name>
    <dbReference type="NCBI Taxonomy" id="1411118"/>
    <lineage>
        <taxon>Bacteria</taxon>
        <taxon>Bacillati</taxon>
        <taxon>Actinomycetota</taxon>
        <taxon>Actinomycetes</taxon>
        <taxon>Streptosporangiales</taxon>
        <taxon>Thermomonosporaceae</taxon>
        <taxon>Thermomonospora</taxon>
    </lineage>
</organism>
<evidence type="ECO:0000256" key="1">
    <source>
        <dbReference type="SAM" id="SignalP"/>
    </source>
</evidence>
<feature type="signal peptide" evidence="1">
    <location>
        <begin position="1"/>
        <end position="27"/>
    </location>
</feature>
<proteinExistence type="predicted"/>
<comment type="caution">
    <text evidence="2">The sequence shown here is derived from an EMBL/GenBank/DDBJ whole genome shotgun (WGS) entry which is preliminary data.</text>
</comment>
<reference evidence="2 3" key="1">
    <citation type="submission" date="2020-08" db="EMBL/GenBank/DDBJ databases">
        <title>Sequencing the genomes of 1000 actinobacteria strains.</title>
        <authorList>
            <person name="Klenk H.-P."/>
        </authorList>
    </citation>
    <scope>NUCLEOTIDE SEQUENCE [LARGE SCALE GENOMIC DNA]</scope>
    <source>
        <strain evidence="2 3">DSM 45823</strain>
    </source>
</reference>